<dbReference type="Proteomes" id="UP000724584">
    <property type="component" value="Unassembled WGS sequence"/>
</dbReference>
<sequence length="654" mass="69685">MRLVRVTLALASFAAGESLKQLDTSLTILTNNDLQGESSPNADKAVILTDARPYQDVSEVCSKLGERLWGLGKGQCKRNTAAVPFAESLKYDGIVDASSKFWVSGSDSKAVDVAGRFSKANPSKSRFLGLCTNTAPFSTQSSQDTDDKWQISLDVNNQTLTGFTYPSLFKGSGEAASALSYGSQCAQGGTGSEDCLFLNVWTPYLPNPNSKPKKKTLRPVGVWIHGGAFTGGTANDATFDGANIVSRGDMVLVAINYRLLAFGFLALKDGKMNGNYGLADQITALDWIRAHIHNFGGDKDRITVFGQSAGAASVRALIASPKAAGKFSGAIMLSGLGGINYGTTYSEYYTIDEQITVAAKPILTATNCTDAPSQADCLRAVPAATLSKLGSARYLVVDGTYLTTATLPLTGPRLPLNLMMGITHDDGAPFISFPPTTTPPINQSTYLASQGFAVPPAALFPVPATTGNASLDLYTASARLATDGIFRCAAQATAAGLLSSSGSGPGGHARLDSIYYYEFDRSYQTKGWPGTDVCEPRAAPGHPYGDPSSGVPYLKCHSGELYYVFGNLWRQGLPLRDGEGDLGFSRAVLDGFAAFVRRGDPNLERGWVRARGEPSRKGKLTMRVLDWPKPKQSGFRELEQCEGLGLGLDYFVKK</sequence>
<accession>A0ACB7PBJ5</accession>
<evidence type="ECO:0000313" key="1">
    <source>
        <dbReference type="EMBL" id="KAH6636206.1"/>
    </source>
</evidence>
<comment type="caution">
    <text evidence="1">The sequence shown here is derived from an EMBL/GenBank/DDBJ whole genome shotgun (WGS) entry which is preliminary data.</text>
</comment>
<gene>
    <name evidence="1" type="ORF">F5144DRAFT_591433</name>
</gene>
<dbReference type="EMBL" id="JAGIZQ010000003">
    <property type="protein sequence ID" value="KAH6636206.1"/>
    <property type="molecule type" value="Genomic_DNA"/>
</dbReference>
<evidence type="ECO:0000313" key="2">
    <source>
        <dbReference type="Proteomes" id="UP000724584"/>
    </source>
</evidence>
<organism evidence="1 2">
    <name type="scientific">Chaetomium tenue</name>
    <dbReference type="NCBI Taxonomy" id="1854479"/>
    <lineage>
        <taxon>Eukaryota</taxon>
        <taxon>Fungi</taxon>
        <taxon>Dikarya</taxon>
        <taxon>Ascomycota</taxon>
        <taxon>Pezizomycotina</taxon>
        <taxon>Sordariomycetes</taxon>
        <taxon>Sordariomycetidae</taxon>
        <taxon>Sordariales</taxon>
        <taxon>Chaetomiaceae</taxon>
        <taxon>Chaetomium</taxon>
    </lineage>
</organism>
<proteinExistence type="predicted"/>
<keyword evidence="1" id="KW-0378">Hydrolase</keyword>
<name>A0ACB7PBJ5_9PEZI</name>
<reference evidence="1 2" key="1">
    <citation type="journal article" date="2021" name="Nat. Commun.">
        <title>Genetic determinants of endophytism in the Arabidopsis root mycobiome.</title>
        <authorList>
            <person name="Mesny F."/>
            <person name="Miyauchi S."/>
            <person name="Thiergart T."/>
            <person name="Pickel B."/>
            <person name="Atanasova L."/>
            <person name="Karlsson M."/>
            <person name="Huettel B."/>
            <person name="Barry K.W."/>
            <person name="Haridas S."/>
            <person name="Chen C."/>
            <person name="Bauer D."/>
            <person name="Andreopoulos W."/>
            <person name="Pangilinan J."/>
            <person name="LaButti K."/>
            <person name="Riley R."/>
            <person name="Lipzen A."/>
            <person name="Clum A."/>
            <person name="Drula E."/>
            <person name="Henrissat B."/>
            <person name="Kohler A."/>
            <person name="Grigoriev I.V."/>
            <person name="Martin F.M."/>
            <person name="Hacquard S."/>
        </authorList>
    </citation>
    <scope>NUCLEOTIDE SEQUENCE [LARGE SCALE GENOMIC DNA]</scope>
    <source>
        <strain evidence="1 2">MPI-SDFR-AT-0079</strain>
    </source>
</reference>
<keyword evidence="2" id="KW-1185">Reference proteome</keyword>
<protein>
    <submittedName>
        <fullName evidence="1">Alpha/Beta hydrolase protein</fullName>
    </submittedName>
</protein>